<sequence>MGSINMAPCVCTCICRSFLLLVTLLLLLPQTMQYIAALKLSNFLKTFKKCYRSAVKSQLTSNDLLASDHNIVEIITTFTELIPALSSTFLAFGLLPTDDSVCICAKQKLNLSHAEGIDCIFFWLFCIGSKSSVGRIQHEFWPLGEIDPKNSKFPCCIVWTPLPVVSWLAPFIGQVGICMEDGTILDFSGSNFVNVNDFAFGSVARYLQLDREQCCFPPNLAGHMCKHGYKHAENGTAITWDDALQSSMRHFEHKSYNLFTCNCYSFVAYCLNRLCYRGSMQWNMIKVAALILFKGHWVDVLSVLRSFLPFVAVMCLGVVVVGWPFLVAMFSFALLLIGWYILANYCLNNVLES</sequence>
<dbReference type="InterPro" id="IPR008496">
    <property type="entry name" value="TMEM222/RTE1"/>
</dbReference>
<accession>A0ABM4VEX1</accession>
<gene>
    <name evidence="3" type="primary">LOC113703460</name>
</gene>
<dbReference type="PANTHER" id="PTHR20921:SF7">
    <property type="entry name" value="PROTEIN REVERSION-TO-ETHYLENE SENSITIVITY1"/>
    <property type="match status" value="1"/>
</dbReference>
<dbReference type="PANTHER" id="PTHR20921">
    <property type="entry name" value="TRANSMEMBRANE PROTEIN 222"/>
    <property type="match status" value="1"/>
</dbReference>
<protein>
    <submittedName>
        <fullName evidence="3">Protein REVERSION-TO-ETHYLENE SENSITIVITY1 isoform X1</fullName>
    </submittedName>
</protein>
<reference evidence="3" key="1">
    <citation type="submission" date="2025-08" db="UniProtKB">
        <authorList>
            <consortium name="RefSeq"/>
        </authorList>
    </citation>
    <scope>IDENTIFICATION</scope>
    <source>
        <tissue evidence="3">Leaves</tissue>
    </source>
</reference>
<keyword evidence="1" id="KW-1133">Transmembrane helix</keyword>
<evidence type="ECO:0000313" key="2">
    <source>
        <dbReference type="Proteomes" id="UP001652660"/>
    </source>
</evidence>
<dbReference type="GeneID" id="113703460"/>
<dbReference type="RefSeq" id="XP_071918080.1">
    <property type="nucleotide sequence ID" value="XM_072061979.1"/>
</dbReference>
<keyword evidence="1" id="KW-0812">Transmembrane</keyword>
<proteinExistence type="predicted"/>
<dbReference type="Pfam" id="PF05608">
    <property type="entry name" value="RTE1"/>
    <property type="match status" value="1"/>
</dbReference>
<keyword evidence="2" id="KW-1185">Reference proteome</keyword>
<organism evidence="2 3">
    <name type="scientific">Coffea arabica</name>
    <name type="common">Arabian coffee</name>
    <dbReference type="NCBI Taxonomy" id="13443"/>
    <lineage>
        <taxon>Eukaryota</taxon>
        <taxon>Viridiplantae</taxon>
        <taxon>Streptophyta</taxon>
        <taxon>Embryophyta</taxon>
        <taxon>Tracheophyta</taxon>
        <taxon>Spermatophyta</taxon>
        <taxon>Magnoliopsida</taxon>
        <taxon>eudicotyledons</taxon>
        <taxon>Gunneridae</taxon>
        <taxon>Pentapetalae</taxon>
        <taxon>asterids</taxon>
        <taxon>lamiids</taxon>
        <taxon>Gentianales</taxon>
        <taxon>Rubiaceae</taxon>
        <taxon>Ixoroideae</taxon>
        <taxon>Gardenieae complex</taxon>
        <taxon>Bertiereae - Coffeeae clade</taxon>
        <taxon>Coffeeae</taxon>
        <taxon>Coffea</taxon>
    </lineage>
</organism>
<dbReference type="Proteomes" id="UP001652660">
    <property type="component" value="Chromosome 8e"/>
</dbReference>
<feature type="transmembrane region" description="Helical" evidence="1">
    <location>
        <begin position="325"/>
        <end position="347"/>
    </location>
</feature>
<name>A0ABM4VEX1_COFAR</name>
<feature type="transmembrane region" description="Helical" evidence="1">
    <location>
        <begin position="297"/>
        <end position="319"/>
    </location>
</feature>
<keyword evidence="1" id="KW-0472">Membrane</keyword>
<evidence type="ECO:0000256" key="1">
    <source>
        <dbReference type="SAM" id="Phobius"/>
    </source>
</evidence>
<evidence type="ECO:0000313" key="3">
    <source>
        <dbReference type="RefSeq" id="XP_071918080.1"/>
    </source>
</evidence>